<evidence type="ECO:0000256" key="4">
    <source>
        <dbReference type="ARBA" id="ARBA00022989"/>
    </source>
</evidence>
<keyword evidence="11" id="KW-1185">Reference proteome</keyword>
<evidence type="ECO:0000313" key="11">
    <source>
        <dbReference type="Proteomes" id="UP000244727"/>
    </source>
</evidence>
<dbReference type="PANTHER" id="PTHR36506">
    <property type="entry name" value="PREFLAGELLIN PEPTIDASE"/>
    <property type="match status" value="1"/>
</dbReference>
<protein>
    <submittedName>
        <fullName evidence="10">Peptidase A24</fullName>
    </submittedName>
</protein>
<dbReference type="GO" id="GO:0005886">
    <property type="term" value="C:plasma membrane"/>
    <property type="evidence" value="ECO:0007669"/>
    <property type="project" value="UniProtKB-SubCell"/>
</dbReference>
<dbReference type="Pfam" id="PF06847">
    <property type="entry name" value="Arc_PepC_II"/>
    <property type="match status" value="1"/>
</dbReference>
<feature type="domain" description="Prepilin type IV endopeptidase peptidase" evidence="8">
    <location>
        <begin position="12"/>
        <end position="111"/>
    </location>
</feature>
<reference evidence="10 11" key="1">
    <citation type="submission" date="2018-04" db="EMBL/GenBank/DDBJ databases">
        <title>Halococcoides cellulosivorans gen. nov., sp. nov., an extremely halophilic cellulose-utilizing haloarchaeon from hypersaline lakes.</title>
        <authorList>
            <person name="Sorokin D.Y."/>
            <person name="Toshchakov S.V."/>
            <person name="Samarov N.I."/>
            <person name="Korzhenkov A."/>
            <person name="Kublanov I.V."/>
        </authorList>
    </citation>
    <scope>NUCLEOTIDE SEQUENCE [LARGE SCALE GENOMIC DNA]</scope>
    <source>
        <strain evidence="10 11">HArcel1</strain>
    </source>
</reference>
<dbReference type="InterPro" id="IPR000045">
    <property type="entry name" value="Prepilin_IV_endopep_pep"/>
</dbReference>
<organism evidence="10 11">
    <name type="scientific">Halococcoides cellulosivorans</name>
    <dbReference type="NCBI Taxonomy" id="1679096"/>
    <lineage>
        <taxon>Archaea</taxon>
        <taxon>Methanobacteriati</taxon>
        <taxon>Methanobacteriota</taxon>
        <taxon>Stenosarchaea group</taxon>
        <taxon>Halobacteria</taxon>
        <taxon>Halobacteriales</taxon>
        <taxon>Haloarculaceae</taxon>
        <taxon>Halococcoides</taxon>
    </lineage>
</organism>
<keyword evidence="4 7" id="KW-1133">Transmembrane helix</keyword>
<proteinExistence type="predicted"/>
<dbReference type="KEGG" id="harc:HARCEL1_13100"/>
<evidence type="ECO:0000256" key="6">
    <source>
        <dbReference type="SAM" id="MobiDB-lite"/>
    </source>
</evidence>
<feature type="domain" description="Preflagellin peptidase C-terminal" evidence="9">
    <location>
        <begin position="297"/>
        <end position="339"/>
    </location>
</feature>
<gene>
    <name evidence="10" type="ORF">HARCEL1_13100</name>
</gene>
<dbReference type="InterPro" id="IPR009655">
    <property type="entry name" value="Preflagellin_peptidase_C"/>
</dbReference>
<keyword evidence="2" id="KW-1003">Cell membrane</keyword>
<dbReference type="Pfam" id="PF01478">
    <property type="entry name" value="Peptidase_A24"/>
    <property type="match status" value="1"/>
</dbReference>
<dbReference type="AlphaFoldDB" id="A0A2R4X4X3"/>
<comment type="subcellular location">
    <subcellularLocation>
        <location evidence="1">Cell membrane</location>
        <topology evidence="1">Multi-pass membrane protein</topology>
    </subcellularLocation>
</comment>
<dbReference type="GO" id="GO:0004190">
    <property type="term" value="F:aspartic-type endopeptidase activity"/>
    <property type="evidence" value="ECO:0007669"/>
    <property type="project" value="InterPro"/>
</dbReference>
<feature type="transmembrane region" description="Helical" evidence="7">
    <location>
        <begin position="107"/>
        <end position="128"/>
    </location>
</feature>
<accession>A0A2R4X4X3</accession>
<evidence type="ECO:0000313" key="10">
    <source>
        <dbReference type="EMBL" id="AWB28743.1"/>
    </source>
</evidence>
<sequence>MDASAPDLLRLIAVPALGWAAWRDVRTRRVTNRLWPPLVALGVLVLAWDASQLLGTPTGPLFTIQVVLSLGLIVPLALGFWMFGAFGGADAKALMTLAVLFPTYPTYAFVGGSIPGLGATAVLTLPLYQPMAGLFALTILGNTVIAGLAYPVALAVRNALAGRVSWVMVVGRPVAVPDIPTTHGRLLETPAGFSRAGCDIDAVRMYLDWRETDLATLRADPDRARRPASVPDQPADPGDGSVRTDGGTPDAGDATDGAASPPTPPRGDPSATDEPLDPWGAQTFLTDAGGAYGTTPEQLRGALDVLTEADRETVWVSPGIPFLVPMVAGLVVSLTAGDLLVWGMDAVGLI</sequence>
<keyword evidence="3 7" id="KW-0812">Transmembrane</keyword>
<evidence type="ECO:0000259" key="9">
    <source>
        <dbReference type="Pfam" id="PF06847"/>
    </source>
</evidence>
<name>A0A2R4X4X3_9EURY</name>
<evidence type="ECO:0000256" key="2">
    <source>
        <dbReference type="ARBA" id="ARBA00022475"/>
    </source>
</evidence>
<feature type="region of interest" description="Disordered" evidence="6">
    <location>
        <begin position="218"/>
        <end position="295"/>
    </location>
</feature>
<feature type="transmembrane region" description="Helical" evidence="7">
    <location>
        <begin position="134"/>
        <end position="156"/>
    </location>
</feature>
<keyword evidence="5 7" id="KW-0472">Membrane</keyword>
<evidence type="ECO:0000256" key="1">
    <source>
        <dbReference type="ARBA" id="ARBA00004651"/>
    </source>
</evidence>
<feature type="transmembrane region" description="Helical" evidence="7">
    <location>
        <begin position="61"/>
        <end position="86"/>
    </location>
</feature>
<evidence type="ECO:0000256" key="7">
    <source>
        <dbReference type="SAM" id="Phobius"/>
    </source>
</evidence>
<dbReference type="InterPro" id="IPR052218">
    <property type="entry name" value="Preflagellin_Peptidase"/>
</dbReference>
<evidence type="ECO:0000256" key="5">
    <source>
        <dbReference type="ARBA" id="ARBA00023136"/>
    </source>
</evidence>
<dbReference type="Gene3D" id="1.20.120.1220">
    <property type="match status" value="1"/>
</dbReference>
<dbReference type="EMBL" id="CP028858">
    <property type="protein sequence ID" value="AWB28743.1"/>
    <property type="molecule type" value="Genomic_DNA"/>
</dbReference>
<feature type="transmembrane region" description="Helical" evidence="7">
    <location>
        <begin position="34"/>
        <end position="55"/>
    </location>
</feature>
<dbReference type="Proteomes" id="UP000244727">
    <property type="component" value="Chromosome"/>
</dbReference>
<feature type="compositionally biased region" description="Low complexity" evidence="6">
    <location>
        <begin position="244"/>
        <end position="260"/>
    </location>
</feature>
<evidence type="ECO:0000259" key="8">
    <source>
        <dbReference type="Pfam" id="PF01478"/>
    </source>
</evidence>
<evidence type="ECO:0000256" key="3">
    <source>
        <dbReference type="ARBA" id="ARBA00022692"/>
    </source>
</evidence>
<dbReference type="PANTHER" id="PTHR36506:SF1">
    <property type="entry name" value="PREFLAGELLIN PEPTIDASE"/>
    <property type="match status" value="1"/>
</dbReference>